<dbReference type="EMBL" id="QWDN01000861">
    <property type="protein sequence ID" value="TEB40828.1"/>
    <property type="molecule type" value="Genomic_DNA"/>
</dbReference>
<accession>A0A4Y7U430</accession>
<dbReference type="AlphaFoldDB" id="A0A4Y7U430"/>
<gene>
    <name evidence="1" type="ORF">D0809_28620</name>
</gene>
<evidence type="ECO:0000313" key="1">
    <source>
        <dbReference type="EMBL" id="TEB40828.1"/>
    </source>
</evidence>
<comment type="caution">
    <text evidence="1">The sequence shown here is derived from an EMBL/GenBank/DDBJ whole genome shotgun (WGS) entry which is preliminary data.</text>
</comment>
<evidence type="ECO:0000313" key="2">
    <source>
        <dbReference type="Proteomes" id="UP000298340"/>
    </source>
</evidence>
<organism evidence="1 2">
    <name type="scientific">Flavobacterium circumlabens</name>
    <dbReference type="NCBI Taxonomy" id="2133765"/>
    <lineage>
        <taxon>Bacteria</taxon>
        <taxon>Pseudomonadati</taxon>
        <taxon>Bacteroidota</taxon>
        <taxon>Flavobacteriia</taxon>
        <taxon>Flavobacteriales</taxon>
        <taxon>Flavobacteriaceae</taxon>
        <taxon>Flavobacterium</taxon>
    </lineage>
</organism>
<dbReference type="Proteomes" id="UP000298340">
    <property type="component" value="Unassembled WGS sequence"/>
</dbReference>
<name>A0A4Y7U430_9FLAO</name>
<protein>
    <submittedName>
        <fullName evidence="1">Uncharacterized protein</fullName>
    </submittedName>
</protein>
<sequence>MFGYVQSHTCSHWITKVNEFLTELSTSNIDTTIDWSNPSENLVSISNSTYVEKLSSKTLRNKPLKEMQLWHYFLDLTS</sequence>
<proteinExistence type="predicted"/>
<reference evidence="1 2" key="1">
    <citation type="journal article" date="2018" name="Syst. Appl. Microbiol.">
        <title>Flavobacterium circumlabens sp. nov. and Flavobacterium cupreum sp. nov., two psychrotrophic species isolated from Antarctic environmental samples.</title>
        <authorList>
            <person name="Kralova S."/>
            <person name="Busse H.J."/>
            <person name="Svec P."/>
            <person name="Maslanova I."/>
            <person name="Stankova E."/>
            <person name="Bartak M."/>
            <person name="Sedlacek I."/>
        </authorList>
    </citation>
    <scope>NUCLEOTIDE SEQUENCE [LARGE SCALE GENOMIC DNA]</scope>
    <source>
        <strain evidence="1 2">CCM 8828</strain>
    </source>
</reference>